<dbReference type="PANTHER" id="PTHR38778">
    <property type="entry name" value="CYTOPLASMIC PROTEIN-RELATED"/>
    <property type="match status" value="1"/>
</dbReference>
<accession>A0ABX0N3F9</accession>
<feature type="region of interest" description="Disordered" evidence="1">
    <location>
        <begin position="1"/>
        <end position="22"/>
    </location>
</feature>
<proteinExistence type="predicted"/>
<dbReference type="PANTHER" id="PTHR38778:SF1">
    <property type="entry name" value="CYTOPLASMIC PROTEIN"/>
    <property type="match status" value="1"/>
</dbReference>
<evidence type="ECO:0000256" key="1">
    <source>
        <dbReference type="SAM" id="MobiDB-lite"/>
    </source>
</evidence>
<dbReference type="Proteomes" id="UP000621455">
    <property type="component" value="Unassembled WGS sequence"/>
</dbReference>
<dbReference type="Pfam" id="PF04320">
    <property type="entry name" value="YggL_50S_bp"/>
    <property type="match status" value="1"/>
</dbReference>
<name>A0ABX0N3F9_9BURK</name>
<reference evidence="2 3" key="1">
    <citation type="submission" date="2019-10" db="EMBL/GenBank/DDBJ databases">
        <title>Taxonomy of Antarctic Massilia spp.: description of Massilia rubra sp. nov., Massilia aquatica sp. nov., Massilia mucilaginosa sp. nov., Massilia frigida sp. nov. isolated from streams, lakes and regoliths.</title>
        <authorList>
            <person name="Holochova P."/>
            <person name="Sedlacek I."/>
            <person name="Kralova S."/>
            <person name="Maslanova I."/>
            <person name="Busse H.-J."/>
            <person name="Stankova E."/>
            <person name="Vrbovska V."/>
            <person name="Kovarovic V."/>
            <person name="Bartak M."/>
            <person name="Svec P."/>
            <person name="Pantucek R."/>
        </authorList>
    </citation>
    <scope>NUCLEOTIDE SEQUENCE [LARGE SCALE GENOMIC DNA]</scope>
    <source>
        <strain evidence="2 3">CCM 8695</strain>
    </source>
</reference>
<organism evidence="2 3">
    <name type="scientific">Massilia frigida</name>
    <dbReference type="NCBI Taxonomy" id="2609281"/>
    <lineage>
        <taxon>Bacteria</taxon>
        <taxon>Pseudomonadati</taxon>
        <taxon>Pseudomonadota</taxon>
        <taxon>Betaproteobacteria</taxon>
        <taxon>Burkholderiales</taxon>
        <taxon>Oxalobacteraceae</taxon>
        <taxon>Telluria group</taxon>
        <taxon>Massilia</taxon>
    </lineage>
</organism>
<dbReference type="InterPro" id="IPR007416">
    <property type="entry name" value="YggL_50S_bp"/>
</dbReference>
<sequence length="122" mass="13324">MTKGGKTMTRATHRLNRRQRKKKHVGEFQEFCFVVKARYRNAPGLPALFAMMDEFIDVAIEGQGLVFGGGGTEAFHGVVSSGVSYAPLGECHRASVGAWLENQALLEDVIVGPLIDAWTDSD</sequence>
<keyword evidence="3" id="KW-1185">Reference proteome</keyword>
<dbReference type="EMBL" id="WHJG01000009">
    <property type="protein sequence ID" value="NHZ79863.1"/>
    <property type="molecule type" value="Genomic_DNA"/>
</dbReference>
<evidence type="ECO:0000313" key="2">
    <source>
        <dbReference type="EMBL" id="NHZ79863.1"/>
    </source>
</evidence>
<feature type="compositionally biased region" description="Basic residues" evidence="1">
    <location>
        <begin position="11"/>
        <end position="22"/>
    </location>
</feature>
<protein>
    <submittedName>
        <fullName evidence="2">DUF469 family protein</fullName>
    </submittedName>
</protein>
<evidence type="ECO:0000313" key="3">
    <source>
        <dbReference type="Proteomes" id="UP000621455"/>
    </source>
</evidence>
<comment type="caution">
    <text evidence="2">The sequence shown here is derived from an EMBL/GenBank/DDBJ whole genome shotgun (WGS) entry which is preliminary data.</text>
</comment>
<gene>
    <name evidence="2" type="ORF">F2P44_11330</name>
</gene>